<dbReference type="GO" id="GO:0004414">
    <property type="term" value="F:homoserine O-acetyltransferase activity"/>
    <property type="evidence" value="ECO:0007669"/>
    <property type="project" value="UniProtKB-UniRule"/>
</dbReference>
<comment type="similarity">
    <text evidence="2">Belongs to the AB hydrolase superfamily. MetX family.</text>
</comment>
<dbReference type="Proteomes" id="UP000444980">
    <property type="component" value="Unassembled WGS sequence"/>
</dbReference>
<dbReference type="UniPathway" id="UPA00051">
    <property type="reaction ID" value="UER00074"/>
</dbReference>
<organism evidence="5 6">
    <name type="scientific">Gordonia crocea</name>
    <dbReference type="NCBI Taxonomy" id="589162"/>
    <lineage>
        <taxon>Bacteria</taxon>
        <taxon>Bacillati</taxon>
        <taxon>Actinomycetota</taxon>
        <taxon>Actinomycetes</taxon>
        <taxon>Mycobacteriales</taxon>
        <taxon>Gordoniaceae</taxon>
        <taxon>Gordonia</taxon>
    </lineage>
</organism>
<sequence>MTILHSRRPVAEPVSATASAAAPVWAQTPDGSLHQVPVGDIALDNGETIPDVTMAFSRWGQPNAARDNIVLVLHALTADTYITGPADDHHPAAGWWDGLIGPGAALDTDEWCVIAANVLGGCNGSTGPSSPAADGKPWGSRFPQITVLDQVRAEAALLDEIGVTSIAAAVGGSMGGARALEWAVTYPERTRAALVLAVGARATADQIGTQATQIAAIKADPAWQGGDYHGTGITPTTGMGVARRIAHLTYRHELELDNRFANSPQGQEDPLHHGRYAVQSYLDHQADKIVARFDPASYVALTEVLSNHDVGRNRGGVRAALAACQTPVIVGGIDTDRLYPLRLQEELAQFLGNCVGGLRVVESVYGHDAFLIEFDAIADLLRQTVALAR</sequence>
<feature type="active site" evidence="2 3">
    <location>
        <position position="367"/>
    </location>
</feature>
<feature type="binding site" evidence="2">
    <location>
        <position position="243"/>
    </location>
    <ligand>
        <name>substrate</name>
    </ligand>
</feature>
<evidence type="ECO:0000256" key="1">
    <source>
        <dbReference type="ARBA" id="ARBA00022679"/>
    </source>
</evidence>
<keyword evidence="2" id="KW-0012">Acyltransferase</keyword>
<evidence type="ECO:0000256" key="2">
    <source>
        <dbReference type="HAMAP-Rule" id="MF_00296"/>
    </source>
</evidence>
<gene>
    <name evidence="5" type="primary">metX</name>
    <name evidence="2" type="synonym">metXA</name>
    <name evidence="5" type="ORF">nbrc107697_13290</name>
</gene>
<feature type="active site" evidence="2 3">
    <location>
        <position position="336"/>
    </location>
</feature>
<keyword evidence="2" id="KW-0963">Cytoplasm</keyword>
<dbReference type="SUPFAM" id="SSF53474">
    <property type="entry name" value="alpha/beta-Hydrolases"/>
    <property type="match status" value="1"/>
</dbReference>
<dbReference type="InterPro" id="IPR000073">
    <property type="entry name" value="AB_hydrolase_1"/>
</dbReference>
<comment type="pathway">
    <text evidence="2">Amino-acid biosynthesis; L-methionine biosynthesis via de novo pathway; O-acetyl-L-homoserine from L-homoserine: step 1/1.</text>
</comment>
<feature type="binding site" evidence="2">
    <location>
        <position position="368"/>
    </location>
    <ligand>
        <name>substrate</name>
    </ligand>
</feature>
<comment type="caution">
    <text evidence="2">Lacks conserved residue(s) required for the propagation of feature annotation.</text>
</comment>
<comment type="catalytic activity">
    <reaction evidence="2">
        <text>L-homoserine + acetyl-CoA = O-acetyl-L-homoserine + CoA</text>
        <dbReference type="Rhea" id="RHEA:13701"/>
        <dbReference type="ChEBI" id="CHEBI:57287"/>
        <dbReference type="ChEBI" id="CHEBI:57288"/>
        <dbReference type="ChEBI" id="CHEBI:57476"/>
        <dbReference type="ChEBI" id="CHEBI:57716"/>
        <dbReference type="EC" id="2.3.1.31"/>
    </reaction>
</comment>
<dbReference type="GO" id="GO:0009092">
    <property type="term" value="P:homoserine metabolic process"/>
    <property type="evidence" value="ECO:0007669"/>
    <property type="project" value="TreeGrafter"/>
</dbReference>
<evidence type="ECO:0000313" key="5">
    <source>
        <dbReference type="EMBL" id="GED97290.1"/>
    </source>
</evidence>
<reference evidence="6" key="1">
    <citation type="submission" date="2019-06" db="EMBL/GenBank/DDBJ databases">
        <title>Gordonia isolated from sludge of a wastewater treatment plant.</title>
        <authorList>
            <person name="Tamura T."/>
            <person name="Aoyama K."/>
            <person name="Kang Y."/>
            <person name="Saito S."/>
            <person name="Akiyama N."/>
            <person name="Yazawa K."/>
            <person name="Gonoi T."/>
            <person name="Mikami Y."/>
        </authorList>
    </citation>
    <scope>NUCLEOTIDE SEQUENCE [LARGE SCALE GENOMIC DNA]</scope>
    <source>
        <strain evidence="6">NBRC 107697</strain>
    </source>
</reference>
<evidence type="ECO:0000313" key="6">
    <source>
        <dbReference type="Proteomes" id="UP000444980"/>
    </source>
</evidence>
<dbReference type="Gene3D" id="3.40.50.1820">
    <property type="entry name" value="alpha/beta hydrolase"/>
    <property type="match status" value="1"/>
</dbReference>
<comment type="subunit">
    <text evidence="2">Homodimer.</text>
</comment>
<dbReference type="PIRSF" id="PIRSF000443">
    <property type="entry name" value="Homoser_Ac_trans"/>
    <property type="match status" value="1"/>
</dbReference>
<evidence type="ECO:0000256" key="3">
    <source>
        <dbReference type="PIRSR" id="PIRSR000443-1"/>
    </source>
</evidence>
<feature type="active site" description="Nucleophile" evidence="2 3">
    <location>
        <position position="173"/>
    </location>
</feature>
<comment type="function">
    <text evidence="2">Transfers an acetyl group from acetyl-CoA to L-homoserine, forming acetyl-L-homoserine.</text>
</comment>
<dbReference type="AlphaFoldDB" id="A0A7I9UWY7"/>
<keyword evidence="2" id="KW-0486">Methionine biosynthesis</keyword>
<name>A0A7I9UWY7_9ACTN</name>
<dbReference type="NCBIfam" id="NF001209">
    <property type="entry name" value="PRK00175.1"/>
    <property type="match status" value="1"/>
</dbReference>
<proteinExistence type="inferred from homology"/>
<dbReference type="EC" id="2.3.1.31" evidence="2"/>
<dbReference type="HAMAP" id="MF_00296">
    <property type="entry name" value="MetX_acyltransf"/>
    <property type="match status" value="1"/>
</dbReference>
<keyword evidence="2" id="KW-0028">Amino-acid biosynthesis</keyword>
<comment type="subcellular location">
    <subcellularLocation>
        <location evidence="2">Cytoplasm</location>
    </subcellularLocation>
</comment>
<dbReference type="PANTHER" id="PTHR32268">
    <property type="entry name" value="HOMOSERINE O-ACETYLTRANSFERASE"/>
    <property type="match status" value="1"/>
</dbReference>
<dbReference type="PANTHER" id="PTHR32268:SF11">
    <property type="entry name" value="HOMOSERINE O-ACETYLTRANSFERASE"/>
    <property type="match status" value="1"/>
</dbReference>
<protein>
    <recommendedName>
        <fullName evidence="2">Homoserine O-acetyltransferase</fullName>
        <shortName evidence="2">HAT</shortName>
        <ecNumber evidence="2">2.3.1.31</ecNumber>
    </recommendedName>
    <alternativeName>
        <fullName evidence="2">Homoserine transacetylase</fullName>
        <shortName evidence="2">HTA</shortName>
    </alternativeName>
</protein>
<dbReference type="OrthoDB" id="9800754at2"/>
<dbReference type="GO" id="GO:0005737">
    <property type="term" value="C:cytoplasm"/>
    <property type="evidence" value="ECO:0007669"/>
    <property type="project" value="UniProtKB-SubCell"/>
</dbReference>
<dbReference type="InterPro" id="IPR029058">
    <property type="entry name" value="AB_hydrolase_fold"/>
</dbReference>
<dbReference type="EMBL" id="BJOU01000001">
    <property type="protein sequence ID" value="GED97290.1"/>
    <property type="molecule type" value="Genomic_DNA"/>
</dbReference>
<dbReference type="Pfam" id="PF00561">
    <property type="entry name" value="Abhydrolase_1"/>
    <property type="match status" value="1"/>
</dbReference>
<keyword evidence="1 2" id="KW-0808">Transferase</keyword>
<dbReference type="InterPro" id="IPR008220">
    <property type="entry name" value="HAT_MetX-like"/>
</dbReference>
<dbReference type="GO" id="GO:0009086">
    <property type="term" value="P:methionine biosynthetic process"/>
    <property type="evidence" value="ECO:0007669"/>
    <property type="project" value="UniProtKB-UniRule"/>
</dbReference>
<keyword evidence="6" id="KW-1185">Reference proteome</keyword>
<dbReference type="NCBIfam" id="TIGR01392">
    <property type="entry name" value="homoserO_Ac_trn"/>
    <property type="match status" value="1"/>
</dbReference>
<comment type="caution">
    <text evidence="5">The sequence shown here is derived from an EMBL/GenBank/DDBJ whole genome shotgun (WGS) entry which is preliminary data.</text>
</comment>
<feature type="domain" description="AB hydrolase-1" evidence="4">
    <location>
        <begin position="69"/>
        <end position="372"/>
    </location>
</feature>
<evidence type="ECO:0000259" key="4">
    <source>
        <dbReference type="Pfam" id="PF00561"/>
    </source>
</evidence>
<accession>A0A7I9UWY7</accession>